<dbReference type="InterPro" id="IPR035906">
    <property type="entry name" value="MetI-like_sf"/>
</dbReference>
<dbReference type="EMBL" id="SMKR01000064">
    <property type="protein sequence ID" value="TDD24394.1"/>
    <property type="molecule type" value="Genomic_DNA"/>
</dbReference>
<dbReference type="GO" id="GO:0022857">
    <property type="term" value="F:transmembrane transporter activity"/>
    <property type="evidence" value="ECO:0007669"/>
    <property type="project" value="InterPro"/>
</dbReference>
<keyword evidence="2 7" id="KW-0813">Transport</keyword>
<dbReference type="PANTHER" id="PTHR30614">
    <property type="entry name" value="MEMBRANE COMPONENT OF AMINO ACID ABC TRANSPORTER"/>
    <property type="match status" value="1"/>
</dbReference>
<proteinExistence type="inferred from homology"/>
<organism evidence="9 10">
    <name type="scientific">Kribbella turkmenica</name>
    <dbReference type="NCBI Taxonomy" id="2530375"/>
    <lineage>
        <taxon>Bacteria</taxon>
        <taxon>Bacillati</taxon>
        <taxon>Actinomycetota</taxon>
        <taxon>Actinomycetes</taxon>
        <taxon>Propionibacteriales</taxon>
        <taxon>Kribbellaceae</taxon>
        <taxon>Kribbella</taxon>
    </lineage>
</organism>
<gene>
    <name evidence="9" type="ORF">E1218_16410</name>
</gene>
<dbReference type="Proteomes" id="UP000295172">
    <property type="component" value="Unassembled WGS sequence"/>
</dbReference>
<evidence type="ECO:0000256" key="6">
    <source>
        <dbReference type="ARBA" id="ARBA00023136"/>
    </source>
</evidence>
<evidence type="ECO:0000256" key="3">
    <source>
        <dbReference type="ARBA" id="ARBA00022475"/>
    </source>
</evidence>
<dbReference type="AlphaFoldDB" id="A0A4R4X2E7"/>
<evidence type="ECO:0000313" key="9">
    <source>
        <dbReference type="EMBL" id="TDD24394.1"/>
    </source>
</evidence>
<dbReference type="PANTHER" id="PTHR30614:SF21">
    <property type="entry name" value="AMINO ACID ABC TRANSPORTER PERMEASE"/>
    <property type="match status" value="1"/>
</dbReference>
<dbReference type="SUPFAM" id="SSF161098">
    <property type="entry name" value="MetI-like"/>
    <property type="match status" value="1"/>
</dbReference>
<dbReference type="InterPro" id="IPR010065">
    <property type="entry name" value="AA_ABC_transptr_permease_3TM"/>
</dbReference>
<comment type="subcellular location">
    <subcellularLocation>
        <location evidence="1 7">Cell membrane</location>
        <topology evidence="1 7">Multi-pass membrane protein</topology>
    </subcellularLocation>
</comment>
<dbReference type="GO" id="GO:0043190">
    <property type="term" value="C:ATP-binding cassette (ABC) transporter complex"/>
    <property type="evidence" value="ECO:0007669"/>
    <property type="project" value="InterPro"/>
</dbReference>
<comment type="similarity">
    <text evidence="7">Belongs to the binding-protein-dependent transport system permease family.</text>
</comment>
<dbReference type="GO" id="GO:0006865">
    <property type="term" value="P:amino acid transport"/>
    <property type="evidence" value="ECO:0007669"/>
    <property type="project" value="TreeGrafter"/>
</dbReference>
<dbReference type="Pfam" id="PF00528">
    <property type="entry name" value="BPD_transp_1"/>
    <property type="match status" value="1"/>
</dbReference>
<keyword evidence="4 7" id="KW-0812">Transmembrane</keyword>
<feature type="transmembrane region" description="Helical" evidence="7">
    <location>
        <begin position="139"/>
        <end position="160"/>
    </location>
</feature>
<dbReference type="CDD" id="cd06261">
    <property type="entry name" value="TM_PBP2"/>
    <property type="match status" value="1"/>
</dbReference>
<evidence type="ECO:0000256" key="1">
    <source>
        <dbReference type="ARBA" id="ARBA00004651"/>
    </source>
</evidence>
<keyword evidence="10" id="KW-1185">Reference proteome</keyword>
<dbReference type="OrthoDB" id="4543034at2"/>
<dbReference type="NCBIfam" id="TIGR01726">
    <property type="entry name" value="HEQRo_perm_3TM"/>
    <property type="match status" value="1"/>
</dbReference>
<sequence>MSGSSVLFDAPGPRAKRTYAVVGVASVAVLLLILWFVVDKLNEKGQLTAAKWEPFLTGEIWTEYLIPGLIGTLTAAAISVVLALTLGILLGVGRLSSSAWIRWPCSIVVEFFRAVPVLMMMLFSYALFGYYNLFPSERLPLAAVITGLMFYNGSVVAELVRSGVYALPKGQGEAAMAIGLTNGKAMQLILLPQAITAMLPAIVGQLVVILKDTALGYIITYEELLRKAEQIGNYKSNLLPALIVVAAIFVIVNYFLGVLAHRVEALMRRRGRSAGGPLAPEQVDRSAVGGAVAVGVTADAAAPDGTPGPGN</sequence>
<feature type="domain" description="ABC transmembrane type-1" evidence="8">
    <location>
        <begin position="69"/>
        <end position="260"/>
    </location>
</feature>
<accession>A0A4R4X2E7</accession>
<evidence type="ECO:0000256" key="7">
    <source>
        <dbReference type="RuleBase" id="RU363032"/>
    </source>
</evidence>
<feature type="transmembrane region" description="Helical" evidence="7">
    <location>
        <begin position="64"/>
        <end position="90"/>
    </location>
</feature>
<dbReference type="RefSeq" id="WP_132320977.1">
    <property type="nucleotide sequence ID" value="NZ_SMKR01000064.1"/>
</dbReference>
<protein>
    <submittedName>
        <fullName evidence="9">Amino acid ABC transporter permease</fullName>
    </submittedName>
</protein>
<keyword evidence="3" id="KW-1003">Cell membrane</keyword>
<dbReference type="PROSITE" id="PS50928">
    <property type="entry name" value="ABC_TM1"/>
    <property type="match status" value="1"/>
</dbReference>
<evidence type="ECO:0000256" key="4">
    <source>
        <dbReference type="ARBA" id="ARBA00022692"/>
    </source>
</evidence>
<dbReference type="InterPro" id="IPR043429">
    <property type="entry name" value="ArtM/GltK/GlnP/TcyL/YhdX-like"/>
</dbReference>
<reference evidence="9 10" key="1">
    <citation type="submission" date="2019-02" db="EMBL/GenBank/DDBJ databases">
        <title>Draft genome sequences of novel Actinobacteria.</title>
        <authorList>
            <person name="Sahin N."/>
            <person name="Ay H."/>
            <person name="Saygin H."/>
        </authorList>
    </citation>
    <scope>NUCLEOTIDE SEQUENCE [LARGE SCALE GENOMIC DNA]</scope>
    <source>
        <strain evidence="9 10">16K104</strain>
    </source>
</reference>
<comment type="caution">
    <text evidence="9">The sequence shown here is derived from an EMBL/GenBank/DDBJ whole genome shotgun (WGS) entry which is preliminary data.</text>
</comment>
<feature type="transmembrane region" description="Helical" evidence="7">
    <location>
        <begin position="239"/>
        <end position="260"/>
    </location>
</feature>
<evidence type="ECO:0000313" key="10">
    <source>
        <dbReference type="Proteomes" id="UP000295172"/>
    </source>
</evidence>
<feature type="transmembrane region" description="Helical" evidence="7">
    <location>
        <begin position="111"/>
        <end position="133"/>
    </location>
</feature>
<dbReference type="InterPro" id="IPR000515">
    <property type="entry name" value="MetI-like"/>
</dbReference>
<keyword evidence="5 7" id="KW-1133">Transmembrane helix</keyword>
<evidence type="ECO:0000259" key="8">
    <source>
        <dbReference type="PROSITE" id="PS50928"/>
    </source>
</evidence>
<keyword evidence="6 7" id="KW-0472">Membrane</keyword>
<evidence type="ECO:0000256" key="2">
    <source>
        <dbReference type="ARBA" id="ARBA00022448"/>
    </source>
</evidence>
<feature type="transmembrane region" description="Helical" evidence="7">
    <location>
        <begin position="20"/>
        <end position="38"/>
    </location>
</feature>
<name>A0A4R4X2E7_9ACTN</name>
<evidence type="ECO:0000256" key="5">
    <source>
        <dbReference type="ARBA" id="ARBA00022989"/>
    </source>
</evidence>
<feature type="transmembrane region" description="Helical" evidence="7">
    <location>
        <begin position="194"/>
        <end position="219"/>
    </location>
</feature>
<dbReference type="Gene3D" id="1.10.3720.10">
    <property type="entry name" value="MetI-like"/>
    <property type="match status" value="1"/>
</dbReference>